<reference evidence="1" key="1">
    <citation type="submission" date="2022-12" db="EMBL/GenBank/DDBJ databases">
        <authorList>
            <person name="Alioto T."/>
            <person name="Alioto T."/>
            <person name="Gomez Garrido J."/>
        </authorList>
    </citation>
    <scope>NUCLEOTIDE SEQUENCE</scope>
</reference>
<protein>
    <submittedName>
        <fullName evidence="1">Uncharacterized protein</fullName>
    </submittedName>
</protein>
<organism evidence="1 2">
    <name type="scientific">Podarcis lilfordi</name>
    <name type="common">Lilford's wall lizard</name>
    <dbReference type="NCBI Taxonomy" id="74358"/>
    <lineage>
        <taxon>Eukaryota</taxon>
        <taxon>Metazoa</taxon>
        <taxon>Chordata</taxon>
        <taxon>Craniata</taxon>
        <taxon>Vertebrata</taxon>
        <taxon>Euteleostomi</taxon>
        <taxon>Lepidosauria</taxon>
        <taxon>Squamata</taxon>
        <taxon>Bifurcata</taxon>
        <taxon>Unidentata</taxon>
        <taxon>Episquamata</taxon>
        <taxon>Laterata</taxon>
        <taxon>Lacertibaenia</taxon>
        <taxon>Lacertidae</taxon>
        <taxon>Podarcis</taxon>
    </lineage>
</organism>
<accession>A0AA35P2K0</accession>
<proteinExistence type="predicted"/>
<evidence type="ECO:0000313" key="1">
    <source>
        <dbReference type="EMBL" id="CAI5772629.1"/>
    </source>
</evidence>
<dbReference type="Proteomes" id="UP001178461">
    <property type="component" value="Chromosome 4"/>
</dbReference>
<gene>
    <name evidence="1" type="ORF">PODLI_1B003270</name>
</gene>
<evidence type="ECO:0000313" key="2">
    <source>
        <dbReference type="Proteomes" id="UP001178461"/>
    </source>
</evidence>
<keyword evidence="2" id="KW-1185">Reference proteome</keyword>
<dbReference type="EMBL" id="OX395129">
    <property type="protein sequence ID" value="CAI5772629.1"/>
    <property type="molecule type" value="Genomic_DNA"/>
</dbReference>
<dbReference type="AlphaFoldDB" id="A0AA35P2K0"/>
<name>A0AA35P2K0_9SAUR</name>
<sequence>MRAAAGRSGAASLSQELHDGVAAVNRCCSLLCVCFSRTSQGTISLAYCEDARVTSAVGITQ</sequence>